<dbReference type="SUPFAM" id="SSF50978">
    <property type="entry name" value="WD40 repeat-like"/>
    <property type="match status" value="1"/>
</dbReference>
<protein>
    <submittedName>
        <fullName evidence="3">LAMI_0F12772g1_1</fullName>
    </submittedName>
</protein>
<evidence type="ECO:0000259" key="1">
    <source>
        <dbReference type="Pfam" id="PF12657"/>
    </source>
</evidence>
<evidence type="ECO:0000313" key="3">
    <source>
        <dbReference type="EMBL" id="SCU98054.1"/>
    </source>
</evidence>
<evidence type="ECO:0000259" key="2">
    <source>
        <dbReference type="Pfam" id="PF12660"/>
    </source>
</evidence>
<dbReference type="InterPro" id="IPR024761">
    <property type="entry name" value="TFIIIC_delta_N"/>
</dbReference>
<feature type="domain" description="Transcription factor IIIC 90kDa subunit N-terminal" evidence="1">
    <location>
        <begin position="130"/>
        <end position="361"/>
    </location>
</feature>
<dbReference type="InterPro" id="IPR036322">
    <property type="entry name" value="WD40_repeat_dom_sf"/>
</dbReference>
<dbReference type="Gene3D" id="2.130.10.10">
    <property type="entry name" value="YVTN repeat-like/Quinoprotein amine dehydrogenase"/>
    <property type="match status" value="1"/>
</dbReference>
<dbReference type="InterPro" id="IPR024764">
    <property type="entry name" value="TFIIIC_Znf"/>
</dbReference>
<dbReference type="Proteomes" id="UP000191024">
    <property type="component" value="Chromosome F"/>
</dbReference>
<dbReference type="Pfam" id="PF12660">
    <property type="entry name" value="zf-TFIIIC"/>
    <property type="match status" value="1"/>
</dbReference>
<sequence>MKLLKDLIVNRKELQSWSDNLSWSHDGSLYLTTLPQVTVCRPVYHKVIERHSKQLFHIEEVVLDLRNKLRYEMPHQNFILNSQPDSYVKKCVPSPLRDLLAVLTNNGSVCIFKDHVFISELDQSKVGIELRTYHSMAWSPDGQFLAAGNETGQVVIFNISKGRSEIREAEIIINLNSNKTAWVIKLKWVGEYLLCVLDDNSIYVVKDSSVRATKDSSKFEVNDVDIINDTLLATCSGCLLAIDLKTLTPESISLKSNEMFQIIPLRRRNCAILLSNKTSFVFSLDDKTLQADTILSPHIEAKFQKWNDVFNEFNKYETTVCIYGLALSADEACLALLYTMENVSIRYRIVSENQYRIAFISLYEDWTISKFTTGLAWYQNYHIHGEKLPTNLEVDKKSNLPDVNKPFVEFLKELNERESMNAERFRNYLQDDKTSNLFKEAIFQYAVHHKDEITNPLDKACVISLANFLSEKLDIECDTVEVKSRFIAETFDFKNQLDHDHITSQEGHKWRRCSATFLPLMTTQVKVCSVSQKRMIDLNRDSLNDFGWLTRTILEVFDECSIYSGVKLLEV</sequence>
<name>A0A1G4K326_9SACH</name>
<gene>
    <name evidence="3" type="ORF">LAMI_0F12772G</name>
</gene>
<dbReference type="Pfam" id="PF12657">
    <property type="entry name" value="TFIIIC_delta"/>
    <property type="match status" value="1"/>
</dbReference>
<dbReference type="InterPro" id="IPR015943">
    <property type="entry name" value="WD40/YVTN_repeat-like_dom_sf"/>
</dbReference>
<dbReference type="EMBL" id="LT598467">
    <property type="protein sequence ID" value="SCU98054.1"/>
    <property type="molecule type" value="Genomic_DNA"/>
</dbReference>
<dbReference type="OrthoDB" id="6021743at2759"/>
<reference evidence="4" key="1">
    <citation type="submission" date="2016-03" db="EMBL/GenBank/DDBJ databases">
        <authorList>
            <person name="Devillers H."/>
        </authorList>
    </citation>
    <scope>NUCLEOTIDE SEQUENCE [LARGE SCALE GENOMIC DNA]</scope>
</reference>
<dbReference type="STRING" id="1230905.A0A1G4K326"/>
<dbReference type="AlphaFoldDB" id="A0A1G4K326"/>
<organism evidence="3 4">
    <name type="scientific">Lachancea mirantina</name>
    <dbReference type="NCBI Taxonomy" id="1230905"/>
    <lineage>
        <taxon>Eukaryota</taxon>
        <taxon>Fungi</taxon>
        <taxon>Dikarya</taxon>
        <taxon>Ascomycota</taxon>
        <taxon>Saccharomycotina</taxon>
        <taxon>Saccharomycetes</taxon>
        <taxon>Saccharomycetales</taxon>
        <taxon>Saccharomycetaceae</taxon>
        <taxon>Lachancea</taxon>
    </lineage>
</organism>
<evidence type="ECO:0000313" key="4">
    <source>
        <dbReference type="Proteomes" id="UP000191024"/>
    </source>
</evidence>
<proteinExistence type="predicted"/>
<keyword evidence="4" id="KW-1185">Reference proteome</keyword>
<feature type="domain" description="Transcription factor IIIC putative zinc-finger" evidence="2">
    <location>
        <begin position="498"/>
        <end position="566"/>
    </location>
</feature>
<accession>A0A1G4K326</accession>